<comment type="caution">
    <text evidence="2">The sequence shown here is derived from an EMBL/GenBank/DDBJ whole genome shotgun (WGS) entry which is preliminary data.</text>
</comment>
<dbReference type="InterPro" id="IPR013954">
    <property type="entry name" value="PNK3P"/>
</dbReference>
<dbReference type="STRING" id="1196081.A0A364KKR5"/>
<dbReference type="FunFam" id="3.40.50.1000:FF:000078">
    <property type="entry name" value="Bifunctional polynucleotide phosphatase/kinase"/>
    <property type="match status" value="1"/>
</dbReference>
<dbReference type="Pfam" id="PF13671">
    <property type="entry name" value="AAA_33"/>
    <property type="match status" value="1"/>
</dbReference>
<dbReference type="GO" id="GO:0046403">
    <property type="term" value="F:polynucleotide 3'-phosphatase activity"/>
    <property type="evidence" value="ECO:0007669"/>
    <property type="project" value="TreeGrafter"/>
</dbReference>
<dbReference type="Pfam" id="PF08645">
    <property type="entry name" value="PNK3P"/>
    <property type="match status" value="1"/>
</dbReference>
<sequence length="445" mass="50359">MKRFNSSGGVSPPPVRRKVESTTTKTAVASFFTPISQKKPEKITWRVVNKSLIAGRYTSGPAGENAQTQSKSVKRRKVAAFDLDSTLIATASGNRFARDASDWKWWNNKVPEKLKQLNADGYQIIILSNQKKISLQTDLKAGRSESKSLANFKEKVLAIMRQLDIPLSIYAATQYDVYRKPRTGMWKEFVDDYDLDVDDTKVDLEGSFFVGDAAGRPGDHSCVDRDFAANVSIKFHTPEEFFLDASPEQVIRQFDPKAYIDVDPDAPVVSTFSKLHPVELVIFCGSPGAGKSTFYWKYLKPLGYERVNQDLLKTRQKCIKVAKENLSAGHSVAVDNTNANTETRAYWTEIAKEFNIPIRWLRILLSSVPFFSPPLISESDTDFLISWGEEQNPESRTLLPGIAFADFARRFEEPTLAEGFEDITRVEFRFEGDEDSRKVWGQFWV</sequence>
<name>A0A364KKR5_TALAM</name>
<dbReference type="NCBIfam" id="TIGR01662">
    <property type="entry name" value="HAD-SF-IIIA"/>
    <property type="match status" value="1"/>
</dbReference>
<dbReference type="GeneID" id="63789363"/>
<dbReference type="GO" id="GO:0003690">
    <property type="term" value="F:double-stranded DNA binding"/>
    <property type="evidence" value="ECO:0007669"/>
    <property type="project" value="TreeGrafter"/>
</dbReference>
<dbReference type="RefSeq" id="XP_040728651.1">
    <property type="nucleotide sequence ID" value="XM_040873498.1"/>
</dbReference>
<evidence type="ECO:0000313" key="3">
    <source>
        <dbReference type="Proteomes" id="UP000249363"/>
    </source>
</evidence>
<evidence type="ECO:0000313" key="2">
    <source>
        <dbReference type="EMBL" id="RAO64134.1"/>
    </source>
</evidence>
<feature type="region of interest" description="Disordered" evidence="1">
    <location>
        <begin position="1"/>
        <end position="24"/>
    </location>
</feature>
<dbReference type="AlphaFoldDB" id="A0A364KKR5"/>
<dbReference type="GO" id="GO:0046404">
    <property type="term" value="F:ATP-dependent polydeoxyribonucleotide 5'-hydroxyl-kinase activity"/>
    <property type="evidence" value="ECO:0007669"/>
    <property type="project" value="TreeGrafter"/>
</dbReference>
<proteinExistence type="predicted"/>
<dbReference type="EMBL" id="MIKG01000001">
    <property type="protein sequence ID" value="RAO64134.1"/>
    <property type="molecule type" value="Genomic_DNA"/>
</dbReference>
<evidence type="ECO:0000256" key="1">
    <source>
        <dbReference type="SAM" id="MobiDB-lite"/>
    </source>
</evidence>
<protein>
    <recommendedName>
        <fullName evidence="4">Polynucleotide kinase 3'-phosphatase</fullName>
    </recommendedName>
</protein>
<keyword evidence="3" id="KW-1185">Reference proteome</keyword>
<dbReference type="InterPro" id="IPR023214">
    <property type="entry name" value="HAD_sf"/>
</dbReference>
<dbReference type="PANTHER" id="PTHR12083">
    <property type="entry name" value="BIFUNCTIONAL POLYNUCLEOTIDE PHOSPHATASE/KINASE"/>
    <property type="match status" value="1"/>
</dbReference>
<dbReference type="InterPro" id="IPR036412">
    <property type="entry name" value="HAD-like_sf"/>
</dbReference>
<reference evidence="2 3" key="1">
    <citation type="journal article" date="2017" name="Biotechnol. Biofuels">
        <title>Differential beta-glucosidase expression as a function of carbon source availability in Talaromyces amestolkiae: a genomic and proteomic approach.</title>
        <authorList>
            <person name="de Eugenio L.I."/>
            <person name="Mendez-Liter J.A."/>
            <person name="Nieto-Dominguez M."/>
            <person name="Alonso L."/>
            <person name="Gil-Munoz J."/>
            <person name="Barriuso J."/>
            <person name="Prieto A."/>
            <person name="Martinez M.J."/>
        </authorList>
    </citation>
    <scope>NUCLEOTIDE SEQUENCE [LARGE SCALE GENOMIC DNA]</scope>
    <source>
        <strain evidence="2 3">CIB</strain>
    </source>
</reference>
<dbReference type="GO" id="GO:0006281">
    <property type="term" value="P:DNA repair"/>
    <property type="evidence" value="ECO:0007669"/>
    <property type="project" value="TreeGrafter"/>
</dbReference>
<dbReference type="InterPro" id="IPR006551">
    <property type="entry name" value="Polynucleotide_phosphatase"/>
</dbReference>
<dbReference type="PANTHER" id="PTHR12083:SF9">
    <property type="entry name" value="BIFUNCTIONAL POLYNUCLEOTIDE PHOSPHATASE_KINASE"/>
    <property type="match status" value="1"/>
</dbReference>
<dbReference type="InterPro" id="IPR006549">
    <property type="entry name" value="HAD-SF_hydro_IIIA"/>
</dbReference>
<organism evidence="2 3">
    <name type="scientific">Talaromyces amestolkiae</name>
    <dbReference type="NCBI Taxonomy" id="1196081"/>
    <lineage>
        <taxon>Eukaryota</taxon>
        <taxon>Fungi</taxon>
        <taxon>Dikarya</taxon>
        <taxon>Ascomycota</taxon>
        <taxon>Pezizomycotina</taxon>
        <taxon>Eurotiomycetes</taxon>
        <taxon>Eurotiomycetidae</taxon>
        <taxon>Eurotiales</taxon>
        <taxon>Trichocomaceae</taxon>
        <taxon>Talaromyces</taxon>
        <taxon>Talaromyces sect. Talaromyces</taxon>
    </lineage>
</organism>
<dbReference type="InterPro" id="IPR027417">
    <property type="entry name" value="P-loop_NTPase"/>
</dbReference>
<dbReference type="Gene3D" id="3.40.50.300">
    <property type="entry name" value="P-loop containing nucleotide triphosphate hydrolases"/>
    <property type="match status" value="1"/>
</dbReference>
<dbReference type="Gene3D" id="3.40.50.1000">
    <property type="entry name" value="HAD superfamily/HAD-like"/>
    <property type="match status" value="1"/>
</dbReference>
<gene>
    <name evidence="2" type="ORF">BHQ10_000146</name>
</gene>
<evidence type="ECO:0008006" key="4">
    <source>
        <dbReference type="Google" id="ProtNLM"/>
    </source>
</evidence>
<dbReference type="SUPFAM" id="SSF56784">
    <property type="entry name" value="HAD-like"/>
    <property type="match status" value="1"/>
</dbReference>
<dbReference type="OrthoDB" id="19045at2759"/>
<dbReference type="SUPFAM" id="SSF52540">
    <property type="entry name" value="P-loop containing nucleoside triphosphate hydrolases"/>
    <property type="match status" value="1"/>
</dbReference>
<dbReference type="Proteomes" id="UP000249363">
    <property type="component" value="Unassembled WGS sequence"/>
</dbReference>
<dbReference type="NCBIfam" id="TIGR01664">
    <property type="entry name" value="DNA-3'-Pase"/>
    <property type="match status" value="1"/>
</dbReference>
<accession>A0A364KKR5</accession>